<dbReference type="Proteomes" id="UP001295462">
    <property type="component" value="Unassembled WGS sequence"/>
</dbReference>
<gene>
    <name evidence="1" type="ORF">THF1A12_50066</name>
</gene>
<evidence type="ECO:0000313" key="1">
    <source>
        <dbReference type="EMBL" id="CAH1601486.1"/>
    </source>
</evidence>
<name>A0AAU9QT45_9VIBR</name>
<reference evidence="1" key="1">
    <citation type="submission" date="2022-01" db="EMBL/GenBank/DDBJ databases">
        <authorList>
            <person name="Lagorce A."/>
        </authorList>
    </citation>
    <scope>NUCLEOTIDE SEQUENCE</scope>
    <source>
        <strain evidence="1">Th15_F1_A12</strain>
    </source>
</reference>
<dbReference type="EMBL" id="CAKMUD010000105">
    <property type="protein sequence ID" value="CAH1601486.1"/>
    <property type="molecule type" value="Genomic_DNA"/>
</dbReference>
<proteinExistence type="predicted"/>
<dbReference type="AlphaFoldDB" id="A0AAU9QT45"/>
<protein>
    <submittedName>
        <fullName evidence="1">Uncharacterized protein</fullName>
    </submittedName>
</protein>
<comment type="caution">
    <text evidence="1">The sequence shown here is derived from an EMBL/GenBank/DDBJ whole genome shotgun (WGS) entry which is preliminary data.</text>
</comment>
<accession>A0AAU9QT45</accession>
<evidence type="ECO:0000313" key="2">
    <source>
        <dbReference type="Proteomes" id="UP001295462"/>
    </source>
</evidence>
<organism evidence="1 2">
    <name type="scientific">Vibrio jasicida</name>
    <dbReference type="NCBI Taxonomy" id="766224"/>
    <lineage>
        <taxon>Bacteria</taxon>
        <taxon>Pseudomonadati</taxon>
        <taxon>Pseudomonadota</taxon>
        <taxon>Gammaproteobacteria</taxon>
        <taxon>Vibrionales</taxon>
        <taxon>Vibrionaceae</taxon>
        <taxon>Vibrio</taxon>
    </lineage>
</organism>
<sequence>MIKVPTIRLIVFLKVVQFIGCKTKLRKITCNKAGKNRTFENAIHWDAPVKNFGMATDDFSKNTDHNKEITLPFNEQITTKAWLLSDRSLGERRGFSKYDMFKSPYNEPIRNSLFIMRPLFYA</sequence>